<gene>
    <name evidence="19" type="ORF">NP493_969g00036</name>
</gene>
<comment type="caution">
    <text evidence="19">The sequence shown here is derived from an EMBL/GenBank/DDBJ whole genome shotgun (WGS) entry which is preliminary data.</text>
</comment>
<evidence type="ECO:0000256" key="3">
    <source>
        <dbReference type="ARBA" id="ARBA00022448"/>
    </source>
</evidence>
<organism evidence="19 20">
    <name type="scientific">Ridgeia piscesae</name>
    <name type="common">Tubeworm</name>
    <dbReference type="NCBI Taxonomy" id="27915"/>
    <lineage>
        <taxon>Eukaryota</taxon>
        <taxon>Metazoa</taxon>
        <taxon>Spiralia</taxon>
        <taxon>Lophotrochozoa</taxon>
        <taxon>Annelida</taxon>
        <taxon>Polychaeta</taxon>
        <taxon>Sedentaria</taxon>
        <taxon>Canalipalpata</taxon>
        <taxon>Sabellida</taxon>
        <taxon>Siboglinidae</taxon>
        <taxon>Ridgeia</taxon>
    </lineage>
</organism>
<evidence type="ECO:0000259" key="18">
    <source>
        <dbReference type="Pfam" id="PF18437"/>
    </source>
</evidence>
<dbReference type="Pfam" id="PF13874">
    <property type="entry name" value="Nup54"/>
    <property type="match status" value="1"/>
</dbReference>
<dbReference type="Pfam" id="PF18437">
    <property type="entry name" value="Nup54_C"/>
    <property type="match status" value="1"/>
</dbReference>
<keyword evidence="20" id="KW-1185">Reference proteome</keyword>
<evidence type="ECO:0000256" key="1">
    <source>
        <dbReference type="ARBA" id="ARBA00004126"/>
    </source>
</evidence>
<evidence type="ECO:0000256" key="11">
    <source>
        <dbReference type="ARBA" id="ARBA00023242"/>
    </source>
</evidence>
<evidence type="ECO:0000256" key="9">
    <source>
        <dbReference type="ARBA" id="ARBA00023136"/>
    </source>
</evidence>
<sequence>MSFAIFRQAVGYSCLPKKKNEDGLVVVVFAKKMADVTSNQQAVVDTFQKLLGNKPNLTVCVDSVRELPSDKTEMVIYIQERSPAGIMSRVAATTLFTYLQSQSTAIKSTFGTVLPVDNIFPKTGLNPEQLKHYLDNPPSGIDPLIWEQAKLDNPNPEVLIPVPMIGFTELHNRLKHQEQQTKLHQSRLNIITEDIGALQKNQTSMVSKIEEYKRRHLELGHRVLQVMVKQEIYRKLGYAIQADEEQLRVQLEAIQAELNAPTQFKGRLNELMSQMRMQHQIGAARQESCYQIDGSVQAEIKQHLKQQQEGLQHLISIIKDDVDDLLLIEHGLTEKKTHPR</sequence>
<keyword evidence="3" id="KW-0813">Transport</keyword>
<dbReference type="PANTHER" id="PTHR13000:SF0">
    <property type="entry name" value="NUCLEOPORIN P54"/>
    <property type="match status" value="1"/>
</dbReference>
<keyword evidence="4" id="KW-0677">Repeat</keyword>
<feature type="domain" description="Nucleoporin Nup54 alpha-helical" evidence="17">
    <location>
        <begin position="137"/>
        <end position="275"/>
    </location>
</feature>
<evidence type="ECO:0000256" key="13">
    <source>
        <dbReference type="ARBA" id="ARBA00054361"/>
    </source>
</evidence>
<keyword evidence="6" id="KW-0653">Protein transport</keyword>
<dbReference type="GO" id="GO:0036228">
    <property type="term" value="P:protein localization to nuclear inner membrane"/>
    <property type="evidence" value="ECO:0007669"/>
    <property type="project" value="TreeGrafter"/>
</dbReference>
<dbReference type="GO" id="GO:0006607">
    <property type="term" value="P:NLS-bearing protein import into nucleus"/>
    <property type="evidence" value="ECO:0007669"/>
    <property type="project" value="TreeGrafter"/>
</dbReference>
<evidence type="ECO:0000256" key="5">
    <source>
        <dbReference type="ARBA" id="ARBA00022816"/>
    </source>
</evidence>
<keyword evidence="9" id="KW-0472">Membrane</keyword>
<keyword evidence="7" id="KW-0811">Translocation</keyword>
<keyword evidence="11" id="KW-0539">Nucleus</keyword>
<proteinExistence type="inferred from homology"/>
<dbReference type="InterPro" id="IPR040985">
    <property type="entry name" value="Nup54_C"/>
</dbReference>
<dbReference type="AlphaFoldDB" id="A0AAD9NL73"/>
<dbReference type="InterPro" id="IPR025712">
    <property type="entry name" value="Nup54_alpha-helical_dom"/>
</dbReference>
<name>A0AAD9NL73_RIDPI</name>
<evidence type="ECO:0000256" key="2">
    <source>
        <dbReference type="ARBA" id="ARBA00004567"/>
    </source>
</evidence>
<evidence type="ECO:0000256" key="7">
    <source>
        <dbReference type="ARBA" id="ARBA00023010"/>
    </source>
</evidence>
<evidence type="ECO:0000256" key="16">
    <source>
        <dbReference type="ARBA" id="ARBA00076402"/>
    </source>
</evidence>
<evidence type="ECO:0000256" key="14">
    <source>
        <dbReference type="ARBA" id="ARBA00060798"/>
    </source>
</evidence>
<reference evidence="19" key="1">
    <citation type="journal article" date="2023" name="Mol. Biol. Evol.">
        <title>Third-Generation Sequencing Reveals the Adaptive Role of the Epigenome in Three Deep-Sea Polychaetes.</title>
        <authorList>
            <person name="Perez M."/>
            <person name="Aroh O."/>
            <person name="Sun Y."/>
            <person name="Lan Y."/>
            <person name="Juniper S.K."/>
            <person name="Young C.R."/>
            <person name="Angers B."/>
            <person name="Qian P.Y."/>
        </authorList>
    </citation>
    <scope>NUCLEOTIDE SEQUENCE</scope>
    <source>
        <strain evidence="19">R07B-5</strain>
    </source>
</reference>
<dbReference type="GO" id="GO:0017056">
    <property type="term" value="F:structural constituent of nuclear pore"/>
    <property type="evidence" value="ECO:0007669"/>
    <property type="project" value="TreeGrafter"/>
</dbReference>
<dbReference type="InterPro" id="IPR024864">
    <property type="entry name" value="Nup54/Nup57/Nup44"/>
</dbReference>
<feature type="domain" description="Nup54 C-terminal interacting" evidence="18">
    <location>
        <begin position="290"/>
        <end position="328"/>
    </location>
</feature>
<dbReference type="FunFam" id="1.20.5.490:FF:000003">
    <property type="entry name" value="nucleoporin p54 isoform X1"/>
    <property type="match status" value="1"/>
</dbReference>
<evidence type="ECO:0000313" key="20">
    <source>
        <dbReference type="Proteomes" id="UP001209878"/>
    </source>
</evidence>
<keyword evidence="5" id="KW-0509">mRNA transport</keyword>
<comment type="subcellular location">
    <subcellularLocation>
        <location evidence="12">Endomembrane system</location>
        <topology evidence="12">Peripheral membrane protein</topology>
        <orientation evidence="12">Cytoplasmic side</orientation>
    </subcellularLocation>
    <subcellularLocation>
        <location evidence="1">Nucleus membrane</location>
    </subcellularLocation>
    <subcellularLocation>
        <location evidence="2">Nucleus</location>
        <location evidence="2">Nuclear pore complex</location>
    </subcellularLocation>
</comment>
<dbReference type="GO" id="GO:0006999">
    <property type="term" value="P:nuclear pore organization"/>
    <property type="evidence" value="ECO:0007669"/>
    <property type="project" value="TreeGrafter"/>
</dbReference>
<dbReference type="PANTHER" id="PTHR13000">
    <property type="entry name" value="NUCLEOPORIN P54"/>
    <property type="match status" value="1"/>
</dbReference>
<evidence type="ECO:0000256" key="15">
    <source>
        <dbReference type="ARBA" id="ARBA00064717"/>
    </source>
</evidence>
<evidence type="ECO:0000256" key="4">
    <source>
        <dbReference type="ARBA" id="ARBA00022737"/>
    </source>
</evidence>
<evidence type="ECO:0000256" key="12">
    <source>
        <dbReference type="ARBA" id="ARBA00029433"/>
    </source>
</evidence>
<evidence type="ECO:0000256" key="6">
    <source>
        <dbReference type="ARBA" id="ARBA00022927"/>
    </source>
</evidence>
<dbReference type="GO" id="GO:0044613">
    <property type="term" value="C:nuclear pore central transport channel"/>
    <property type="evidence" value="ECO:0007669"/>
    <property type="project" value="TreeGrafter"/>
</dbReference>
<evidence type="ECO:0000256" key="10">
    <source>
        <dbReference type="ARBA" id="ARBA00023180"/>
    </source>
</evidence>
<comment type="similarity">
    <text evidence="14">Belongs to the NUP54 family.</text>
</comment>
<dbReference type="GO" id="GO:0051028">
    <property type="term" value="P:mRNA transport"/>
    <property type="evidence" value="ECO:0007669"/>
    <property type="project" value="UniProtKB-KW"/>
</dbReference>
<dbReference type="EMBL" id="JAODUO010000968">
    <property type="protein sequence ID" value="KAK2172361.1"/>
    <property type="molecule type" value="Genomic_DNA"/>
</dbReference>
<comment type="function">
    <text evidence="13">Component of the nuclear pore complex, a complex required for the trafficking across the nuclear membrane.</text>
</comment>
<dbReference type="Proteomes" id="UP001209878">
    <property type="component" value="Unassembled WGS sequence"/>
</dbReference>
<dbReference type="Gene3D" id="1.20.5.170">
    <property type="match status" value="1"/>
</dbReference>
<keyword evidence="10" id="KW-0325">Glycoprotein</keyword>
<keyword evidence="8" id="KW-0906">Nuclear pore complex</keyword>
<accession>A0AAD9NL73</accession>
<dbReference type="FunFam" id="1.20.5.170:FF:000034">
    <property type="entry name" value="Nucleoporin P54, putative"/>
    <property type="match status" value="1"/>
</dbReference>
<comment type="subunit">
    <text evidence="15">Component of the p62 complex, a complex composed of NUP62, NUP54, and the isoform p58 and isoform p45 of NUP58. Interacts with NUTF2.</text>
</comment>
<dbReference type="Gene3D" id="1.20.5.490">
    <property type="entry name" value="Single helix bin"/>
    <property type="match status" value="1"/>
</dbReference>
<evidence type="ECO:0000313" key="19">
    <source>
        <dbReference type="EMBL" id="KAK2172361.1"/>
    </source>
</evidence>
<evidence type="ECO:0000259" key="17">
    <source>
        <dbReference type="Pfam" id="PF13874"/>
    </source>
</evidence>
<dbReference type="GO" id="GO:0031965">
    <property type="term" value="C:nuclear membrane"/>
    <property type="evidence" value="ECO:0007669"/>
    <property type="project" value="UniProtKB-SubCell"/>
</dbReference>
<evidence type="ECO:0000256" key="8">
    <source>
        <dbReference type="ARBA" id="ARBA00023132"/>
    </source>
</evidence>
<protein>
    <recommendedName>
        <fullName evidence="16">54 kDa nucleoporin</fullName>
    </recommendedName>
</protein>